<dbReference type="SUPFAM" id="SSF57424">
    <property type="entry name" value="LDL receptor-like module"/>
    <property type="match status" value="6"/>
</dbReference>
<organism evidence="9">
    <name type="scientific">Hymenolepis diminuta</name>
    <name type="common">Rat tapeworm</name>
    <dbReference type="NCBI Taxonomy" id="6216"/>
    <lineage>
        <taxon>Eukaryota</taxon>
        <taxon>Metazoa</taxon>
        <taxon>Spiralia</taxon>
        <taxon>Lophotrochozoa</taxon>
        <taxon>Platyhelminthes</taxon>
        <taxon>Cestoda</taxon>
        <taxon>Eucestoda</taxon>
        <taxon>Cyclophyllidea</taxon>
        <taxon>Hymenolepididae</taxon>
        <taxon>Hymenolepis</taxon>
    </lineage>
</organism>
<feature type="disulfide bond" evidence="8">
    <location>
        <begin position="695"/>
        <end position="713"/>
    </location>
</feature>
<evidence type="ECO:0000256" key="7">
    <source>
        <dbReference type="ARBA" id="ARBA00023157"/>
    </source>
</evidence>
<dbReference type="STRING" id="6216.A0A0R3SJH2"/>
<dbReference type="PANTHER" id="PTHR24270">
    <property type="entry name" value="LOW-DENSITY LIPOPROTEIN RECEPTOR-RELATED"/>
    <property type="match status" value="1"/>
</dbReference>
<dbReference type="InterPro" id="IPR002172">
    <property type="entry name" value="LDrepeatLR_classA_rpt"/>
</dbReference>
<proteinExistence type="predicted"/>
<feature type="disulfide bond" evidence="8">
    <location>
        <begin position="549"/>
        <end position="561"/>
    </location>
</feature>
<reference evidence="9" key="1">
    <citation type="submission" date="2017-02" db="UniProtKB">
        <authorList>
            <consortium name="WormBaseParasite"/>
        </authorList>
    </citation>
    <scope>IDENTIFICATION</scope>
</reference>
<name>A0A0R3SJH2_HYMDI</name>
<evidence type="ECO:0000256" key="8">
    <source>
        <dbReference type="PROSITE-ProRule" id="PRU00124"/>
    </source>
</evidence>
<feature type="disulfide bond" evidence="8">
    <location>
        <begin position="6"/>
        <end position="24"/>
    </location>
</feature>
<keyword evidence="7 8" id="KW-1015">Disulfide bond</keyword>
<feature type="disulfide bond" evidence="8">
    <location>
        <begin position="137"/>
        <end position="149"/>
    </location>
</feature>
<dbReference type="Gene3D" id="4.10.400.10">
    <property type="entry name" value="Low-density Lipoprotein Receptor"/>
    <property type="match status" value="6"/>
</dbReference>
<dbReference type="PROSITE" id="PS01209">
    <property type="entry name" value="LDLRA_1"/>
    <property type="match status" value="5"/>
</dbReference>
<dbReference type="InterPro" id="IPR023415">
    <property type="entry name" value="LDLR_class-A_CS"/>
</dbReference>
<accession>A0A0R3SJH2</accession>
<evidence type="ECO:0000256" key="3">
    <source>
        <dbReference type="ARBA" id="ARBA00022692"/>
    </source>
</evidence>
<keyword evidence="4" id="KW-0677">Repeat</keyword>
<evidence type="ECO:0000256" key="6">
    <source>
        <dbReference type="ARBA" id="ARBA00023136"/>
    </source>
</evidence>
<evidence type="ECO:0000256" key="1">
    <source>
        <dbReference type="ARBA" id="ARBA00004167"/>
    </source>
</evidence>
<feature type="disulfide bond" evidence="8">
    <location>
        <begin position="144"/>
        <end position="162"/>
    </location>
</feature>
<dbReference type="InterPro" id="IPR036055">
    <property type="entry name" value="LDL_receptor-like_sf"/>
</dbReference>
<dbReference type="PANTHER" id="PTHR24270:SF62">
    <property type="entry name" value="LOW-DENSITY LIPOPROTEIN RECEPTOR-RELATED PROTEIN 2"/>
    <property type="match status" value="1"/>
</dbReference>
<comment type="caution">
    <text evidence="8">Lacks conserved residue(s) required for the propagation of feature annotation.</text>
</comment>
<evidence type="ECO:0000256" key="4">
    <source>
        <dbReference type="ARBA" id="ARBA00022737"/>
    </source>
</evidence>
<dbReference type="CDD" id="cd00112">
    <property type="entry name" value="LDLa"/>
    <property type="match status" value="6"/>
</dbReference>
<protein>
    <submittedName>
        <fullName evidence="9">Ig-like domain-containing protein</fullName>
    </submittedName>
</protein>
<dbReference type="GO" id="GO:0016192">
    <property type="term" value="P:vesicle-mediated transport"/>
    <property type="evidence" value="ECO:0007669"/>
    <property type="project" value="UniProtKB-ARBA"/>
</dbReference>
<evidence type="ECO:0000256" key="5">
    <source>
        <dbReference type="ARBA" id="ARBA00022989"/>
    </source>
</evidence>
<dbReference type="AlphaFoldDB" id="A0A0R3SJH2"/>
<evidence type="ECO:0000256" key="2">
    <source>
        <dbReference type="ARBA" id="ARBA00004308"/>
    </source>
</evidence>
<feature type="disulfide bond" evidence="8">
    <location>
        <begin position="275"/>
        <end position="287"/>
    </location>
</feature>
<dbReference type="GO" id="GO:0005886">
    <property type="term" value="C:plasma membrane"/>
    <property type="evidence" value="ECO:0007669"/>
    <property type="project" value="TreeGrafter"/>
</dbReference>
<feature type="disulfide bond" evidence="8">
    <location>
        <begin position="556"/>
        <end position="574"/>
    </location>
</feature>
<feature type="disulfide bond" evidence="8">
    <location>
        <begin position="419"/>
        <end position="437"/>
    </location>
</feature>
<keyword evidence="3" id="KW-0812">Transmembrane</keyword>
<dbReference type="PROSITE" id="PS50068">
    <property type="entry name" value="LDLRA_2"/>
    <property type="match status" value="6"/>
</dbReference>
<dbReference type="PRINTS" id="PR00261">
    <property type="entry name" value="LDLRECEPTOR"/>
</dbReference>
<feature type="disulfide bond" evidence="8">
    <location>
        <begin position="688"/>
        <end position="700"/>
    </location>
</feature>
<sequence length="779" mass="86664">LGYTRCRDGTCIPTHQICDGTSHCHDNSDEDSRFCREPIRLPSRPGIIITPPIISILAWRPFEFTCVNSDGSRVDAVFKKDGSPVDGDPRFRVNRFNGSALYVSASEGLRDIDDLRIECVSATGQREEITITISDECGLGFSKCKDGRCIKTSQFCDGTSNCQDGSDEDPRFCEVPSSRPPGPGLIVYPSRIAVPAWRPFEFTCISPDGGRISAVFKTNGSSVGADRRFQIIRYNTSAIQLRAPYGLLDIHDMQIVCISDIGPRQDINITIPDECGLGYTKCKDGSCIQVSQLCDATPQCRDGSDEDLLFCEVSTRPPTPSLVVYPPIINVPAWQPFECTCYSLEGIRIDAMFRDSGSSVEADPRFRVTRYNDSYIKIDAPDGLPDNADTQIECIDTGGRRDTVSVNVPDDCGRGHSKCKDGQCIFASQWCDGTSHCRDKSDEDPRYCGVPTRPPPSPIIVFPSAIDVPAWQTFNFTCFSPEGIRLDAVFKADGSLVEKDPRFQVIRYNVSYIQVTAPEGLPDLGDMQIACVDEMERALDVSVTIPDECGRGYVKCRDGQCIPESQWCDRIPHCRDRSDEDYRFCRVLEPERPPTGPLIVIPPIINVSAWERFEFICYSSDGSRISAIFKNDGSPVDADSRFQVTRYNTSTLQIGALGGLPDTTDVEIECITESGRRTEVPVTILKECGRGYTKCRDGQCIRESQWCDGTPHCTDGSDEDAVFCIGKFVLEIVIYFNWLISYIRQATSRLICSIRQNENQISGQFSEQLREIDMIISIN</sequence>
<keyword evidence="5" id="KW-1133">Transmembrane helix</keyword>
<dbReference type="GO" id="GO:0012505">
    <property type="term" value="C:endomembrane system"/>
    <property type="evidence" value="ECO:0007669"/>
    <property type="project" value="UniProtKB-SubCell"/>
</dbReference>
<dbReference type="InterPro" id="IPR050685">
    <property type="entry name" value="LDLR"/>
</dbReference>
<feature type="disulfide bond" evidence="8">
    <location>
        <begin position="282"/>
        <end position="300"/>
    </location>
</feature>
<dbReference type="Pfam" id="PF00057">
    <property type="entry name" value="Ldl_recept_a"/>
    <property type="match status" value="5"/>
</dbReference>
<dbReference type="WBParaSite" id="HDID_0000508701-mRNA-1">
    <property type="protein sequence ID" value="HDID_0000508701-mRNA-1"/>
    <property type="gene ID" value="HDID_0000508701"/>
</dbReference>
<comment type="subcellular location">
    <subcellularLocation>
        <location evidence="2">Endomembrane system</location>
    </subcellularLocation>
    <subcellularLocation>
        <location evidence="1">Membrane</location>
        <topology evidence="1">Single-pass membrane protein</topology>
    </subcellularLocation>
</comment>
<keyword evidence="6" id="KW-0472">Membrane</keyword>
<dbReference type="SMART" id="SM00192">
    <property type="entry name" value="LDLa"/>
    <property type="match status" value="6"/>
</dbReference>
<evidence type="ECO:0000313" key="9">
    <source>
        <dbReference type="WBParaSite" id="HDID_0000508701-mRNA-1"/>
    </source>
</evidence>
<feature type="disulfide bond" evidence="8">
    <location>
        <begin position="412"/>
        <end position="424"/>
    </location>
</feature>